<keyword evidence="2" id="KW-1185">Reference proteome</keyword>
<dbReference type="SFLD" id="SFLDG01129">
    <property type="entry name" value="C1.5:_HAD__Beta-PGM__Phosphata"/>
    <property type="match status" value="1"/>
</dbReference>
<protein>
    <submittedName>
        <fullName evidence="1">HAD family hydrolase</fullName>
    </submittedName>
</protein>
<dbReference type="NCBIfam" id="TIGR01509">
    <property type="entry name" value="HAD-SF-IA-v3"/>
    <property type="match status" value="1"/>
</dbReference>
<dbReference type="Gene3D" id="3.40.50.1000">
    <property type="entry name" value="HAD superfamily/HAD-like"/>
    <property type="match status" value="1"/>
</dbReference>
<dbReference type="SFLD" id="SFLDG01135">
    <property type="entry name" value="C1.5.6:_HAD__Beta-PGM__Phospha"/>
    <property type="match status" value="1"/>
</dbReference>
<dbReference type="SFLD" id="SFLDS00003">
    <property type="entry name" value="Haloacid_Dehalogenase"/>
    <property type="match status" value="1"/>
</dbReference>
<keyword evidence="1" id="KW-0378">Hydrolase</keyword>
<dbReference type="EMBL" id="JBHUII010000004">
    <property type="protein sequence ID" value="MFD2205725.1"/>
    <property type="molecule type" value="Genomic_DNA"/>
</dbReference>
<dbReference type="PRINTS" id="PR00413">
    <property type="entry name" value="HADHALOGNASE"/>
</dbReference>
<dbReference type="RefSeq" id="WP_380250615.1">
    <property type="nucleotide sequence ID" value="NZ_JBHUII010000004.1"/>
</dbReference>
<dbReference type="Proteomes" id="UP001597294">
    <property type="component" value="Unassembled WGS sequence"/>
</dbReference>
<dbReference type="PANTHER" id="PTHR18901">
    <property type="entry name" value="2-DEOXYGLUCOSE-6-PHOSPHATE PHOSPHATASE 2"/>
    <property type="match status" value="1"/>
</dbReference>
<evidence type="ECO:0000313" key="2">
    <source>
        <dbReference type="Proteomes" id="UP001597294"/>
    </source>
</evidence>
<organism evidence="1 2">
    <name type="scientific">Kiloniella antarctica</name>
    <dbReference type="NCBI Taxonomy" id="1550907"/>
    <lineage>
        <taxon>Bacteria</taxon>
        <taxon>Pseudomonadati</taxon>
        <taxon>Pseudomonadota</taxon>
        <taxon>Alphaproteobacteria</taxon>
        <taxon>Rhodospirillales</taxon>
        <taxon>Kiloniellaceae</taxon>
        <taxon>Kiloniella</taxon>
    </lineage>
</organism>
<proteinExistence type="predicted"/>
<comment type="caution">
    <text evidence="1">The sequence shown here is derived from an EMBL/GenBank/DDBJ whole genome shotgun (WGS) entry which is preliminary data.</text>
</comment>
<accession>A0ABW5BJW3</accession>
<name>A0ABW5BJW3_9PROT</name>
<dbReference type="InterPro" id="IPR036412">
    <property type="entry name" value="HAD-like_sf"/>
</dbReference>
<evidence type="ECO:0000313" key="1">
    <source>
        <dbReference type="EMBL" id="MFD2205725.1"/>
    </source>
</evidence>
<dbReference type="SUPFAM" id="SSF56784">
    <property type="entry name" value="HAD-like"/>
    <property type="match status" value="1"/>
</dbReference>
<dbReference type="InterPro" id="IPR041492">
    <property type="entry name" value="HAD_2"/>
</dbReference>
<dbReference type="Gene3D" id="1.10.150.240">
    <property type="entry name" value="Putative phosphatase, domain 2"/>
    <property type="match status" value="1"/>
</dbReference>
<dbReference type="InterPro" id="IPR023198">
    <property type="entry name" value="PGP-like_dom2"/>
</dbReference>
<dbReference type="CDD" id="cd07505">
    <property type="entry name" value="HAD_BPGM-like"/>
    <property type="match status" value="1"/>
</dbReference>
<dbReference type="InterPro" id="IPR006439">
    <property type="entry name" value="HAD-SF_hydro_IA"/>
</dbReference>
<gene>
    <name evidence="1" type="ORF">ACFSKO_08890</name>
</gene>
<reference evidence="2" key="1">
    <citation type="journal article" date="2019" name="Int. J. Syst. Evol. Microbiol.">
        <title>The Global Catalogue of Microorganisms (GCM) 10K type strain sequencing project: providing services to taxonomists for standard genome sequencing and annotation.</title>
        <authorList>
            <consortium name="The Broad Institute Genomics Platform"/>
            <consortium name="The Broad Institute Genome Sequencing Center for Infectious Disease"/>
            <person name="Wu L."/>
            <person name="Ma J."/>
        </authorList>
    </citation>
    <scope>NUCLEOTIDE SEQUENCE [LARGE SCALE GENOMIC DNA]</scope>
    <source>
        <strain evidence="2">CGMCC 4.7192</strain>
    </source>
</reference>
<dbReference type="GO" id="GO:0016787">
    <property type="term" value="F:hydrolase activity"/>
    <property type="evidence" value="ECO:0007669"/>
    <property type="project" value="UniProtKB-KW"/>
</dbReference>
<dbReference type="InterPro" id="IPR023214">
    <property type="entry name" value="HAD_sf"/>
</dbReference>
<dbReference type="PANTHER" id="PTHR18901:SF38">
    <property type="entry name" value="PSEUDOURIDINE-5'-PHOSPHATASE"/>
    <property type="match status" value="1"/>
</dbReference>
<sequence length="225" mass="24878">MPFLPNQLQAVVFDMDGVLIDSEILYLKAAKAAAHELGFIFSDDLHQSIVGSPQEICDKKIHEAMGPEFPFADYNRLYSQIVTAEFHRDIPIKPGVRELLSLLRTLEIPIAVATSTDRGAANDHLSRAELAPYFRAIITRDDVSRGKPHPEPYLLAANTLGVDAKYCLALEDSHNGVRSAHGAGMQTIMVPDMLPATKEISDLCIAVMNDLHRVREIFEARGKSD</sequence>
<dbReference type="Pfam" id="PF13419">
    <property type="entry name" value="HAD_2"/>
    <property type="match status" value="1"/>
</dbReference>